<keyword evidence="3" id="KW-0808">Transferase</keyword>
<dbReference type="InterPro" id="IPR050723">
    <property type="entry name" value="CFA/CMAS"/>
</dbReference>
<keyword evidence="5" id="KW-0443">Lipid metabolism</keyword>
<dbReference type="InterPro" id="IPR057206">
    <property type="entry name" value="DUF7884"/>
</dbReference>
<dbReference type="GO" id="GO:0008610">
    <property type="term" value="P:lipid biosynthetic process"/>
    <property type="evidence" value="ECO:0007669"/>
    <property type="project" value="InterPro"/>
</dbReference>
<gene>
    <name evidence="7" type="ORF">LOOC260_118280</name>
</gene>
<dbReference type="PANTHER" id="PTHR43667">
    <property type="entry name" value="CYCLOPROPANE-FATTY-ACYL-PHOSPHOLIPID SYNTHASE"/>
    <property type="match status" value="1"/>
</dbReference>
<dbReference type="HOGENOM" id="CLU_026434_6_2_9"/>
<evidence type="ECO:0000256" key="2">
    <source>
        <dbReference type="ARBA" id="ARBA00022603"/>
    </source>
</evidence>
<dbReference type="Pfam" id="PF25371">
    <property type="entry name" value="DUF7884"/>
    <property type="match status" value="1"/>
</dbReference>
<dbReference type="CDD" id="cd02440">
    <property type="entry name" value="AdoMet_MTases"/>
    <property type="match status" value="1"/>
</dbReference>
<reference evidence="7 8" key="1">
    <citation type="submission" date="2014-11" db="EMBL/GenBank/DDBJ databases">
        <title>Complete genome sequence and analysis of Lactobacillus hokkaidonensis LOOC260T.</title>
        <authorList>
            <person name="Tanizawa Y."/>
            <person name="Tohno M."/>
            <person name="Kaminuma E."/>
            <person name="Nakamura Y."/>
            <person name="Arita M."/>
        </authorList>
    </citation>
    <scope>NUCLEOTIDE SEQUENCE [LARGE SCALE GENOMIC DNA]</scope>
    <source>
        <strain evidence="7 8">LOOC260</strain>
    </source>
</reference>
<evidence type="ECO:0000313" key="7">
    <source>
        <dbReference type="EMBL" id="BAP86334.1"/>
    </source>
</evidence>
<evidence type="ECO:0000313" key="8">
    <source>
        <dbReference type="Proteomes" id="UP000031620"/>
    </source>
</evidence>
<dbReference type="RefSeq" id="WP_041094387.1">
    <property type="nucleotide sequence ID" value="NZ_AP014680.1"/>
</dbReference>
<proteinExistence type="inferred from homology"/>
<dbReference type="AlphaFoldDB" id="A0A0A1GZB2"/>
<dbReference type="PANTHER" id="PTHR43667:SF1">
    <property type="entry name" value="CYCLOPROPANE-FATTY-ACYL-PHOSPHOLIPID SYNTHASE"/>
    <property type="match status" value="1"/>
</dbReference>
<sequence length="392" mass="44979">MLEKTIYKKLLSQAFDFPVTVKYWDGKSETYGEGTPQAEIDINKELSMKEVAKHATLTLGEAYMDGDIDIKGSIQQVVASAYRKTTSFMHDKSFLKFIPKQGHSENENTKDIQSHYDIGNDFYKLWLDPTLTYSCAYFENDDDTLEQAQLNKINHILKKLKPERGKTLIDIGSGWGTLLYVAAEDYGLHATGVTLSEEQYKYTKEQIKKRGLENLVDVKLEDYRKTTGQFDYVTSVGMFEHVGKDNLPGYFKKVNDLLKPGARALIHGITGQHNGAGVDPWLTKYIFPGGYIPSVSKNLDYMIEANLQLEDLEPFRRHYQKTLEIWDHNFNQVCDQVRDMFDERFCRMWDLYLQAAAASFEAGNIDVMQYLLTKAPSGEGLPMTREYMYAEK</sequence>
<accession>A0A0A1GZB2</accession>
<protein>
    <submittedName>
        <fullName evidence="7">Cyclopropane-fatty-acyl-phospholipid synthase</fullName>
    </submittedName>
</protein>
<evidence type="ECO:0000256" key="5">
    <source>
        <dbReference type="ARBA" id="ARBA00023098"/>
    </source>
</evidence>
<dbReference type="STRING" id="1291742.LOOC260_118280"/>
<dbReference type="GO" id="GO:0032259">
    <property type="term" value="P:methylation"/>
    <property type="evidence" value="ECO:0007669"/>
    <property type="project" value="UniProtKB-KW"/>
</dbReference>
<dbReference type="InterPro" id="IPR029063">
    <property type="entry name" value="SAM-dependent_MTases_sf"/>
</dbReference>
<evidence type="ECO:0000256" key="3">
    <source>
        <dbReference type="ARBA" id="ARBA00022679"/>
    </source>
</evidence>
<evidence type="ECO:0000259" key="6">
    <source>
        <dbReference type="Pfam" id="PF25371"/>
    </source>
</evidence>
<keyword evidence="4" id="KW-0949">S-adenosyl-L-methionine</keyword>
<name>A0A0A1GZB2_9LACO</name>
<dbReference type="EMBL" id="AP014680">
    <property type="protein sequence ID" value="BAP86334.1"/>
    <property type="molecule type" value="Genomic_DNA"/>
</dbReference>
<dbReference type="PIRSF" id="PIRSF003085">
    <property type="entry name" value="CMAS"/>
    <property type="match status" value="1"/>
</dbReference>
<dbReference type="GO" id="GO:0008168">
    <property type="term" value="F:methyltransferase activity"/>
    <property type="evidence" value="ECO:0007669"/>
    <property type="project" value="UniProtKB-KW"/>
</dbReference>
<keyword evidence="2" id="KW-0489">Methyltransferase</keyword>
<dbReference type="SUPFAM" id="SSF53335">
    <property type="entry name" value="S-adenosyl-L-methionine-dependent methyltransferases"/>
    <property type="match status" value="1"/>
</dbReference>
<dbReference type="Proteomes" id="UP000031620">
    <property type="component" value="Chromosome"/>
</dbReference>
<organism evidence="7 8">
    <name type="scientific">Paucilactobacillus hokkaidonensis JCM 18461</name>
    <dbReference type="NCBI Taxonomy" id="1291742"/>
    <lineage>
        <taxon>Bacteria</taxon>
        <taxon>Bacillati</taxon>
        <taxon>Bacillota</taxon>
        <taxon>Bacilli</taxon>
        <taxon>Lactobacillales</taxon>
        <taxon>Lactobacillaceae</taxon>
        <taxon>Paucilactobacillus</taxon>
    </lineage>
</organism>
<comment type="similarity">
    <text evidence="1">Belongs to the CFA/CMAS family.</text>
</comment>
<dbReference type="KEGG" id="lho:LOOC260_118280"/>
<dbReference type="Pfam" id="PF02353">
    <property type="entry name" value="CMAS"/>
    <property type="match status" value="1"/>
</dbReference>
<dbReference type="InterPro" id="IPR003333">
    <property type="entry name" value="CMAS"/>
</dbReference>
<evidence type="ECO:0000256" key="4">
    <source>
        <dbReference type="ARBA" id="ARBA00022691"/>
    </source>
</evidence>
<dbReference type="Gene3D" id="3.40.50.150">
    <property type="entry name" value="Vaccinia Virus protein VP39"/>
    <property type="match status" value="1"/>
</dbReference>
<feature type="domain" description="DUF7884" evidence="6">
    <location>
        <begin position="6"/>
        <end position="92"/>
    </location>
</feature>
<evidence type="ECO:0000256" key="1">
    <source>
        <dbReference type="ARBA" id="ARBA00010815"/>
    </source>
</evidence>